<dbReference type="Proteomes" id="UP000241890">
    <property type="component" value="Unassembled WGS sequence"/>
</dbReference>
<dbReference type="InterPro" id="IPR001611">
    <property type="entry name" value="Leu-rich_rpt"/>
</dbReference>
<dbReference type="GO" id="GO:0005634">
    <property type="term" value="C:nucleus"/>
    <property type="evidence" value="ECO:0007669"/>
    <property type="project" value="TreeGrafter"/>
</dbReference>
<dbReference type="OrthoDB" id="7451790at2759"/>
<name>A0A2R5G9K9_9STRA</name>
<dbReference type="AlphaFoldDB" id="A0A2R5G9K9"/>
<evidence type="ECO:0000313" key="7">
    <source>
        <dbReference type="EMBL" id="GBG24751.1"/>
    </source>
</evidence>
<organism evidence="7 8">
    <name type="scientific">Hondaea fermentalgiana</name>
    <dbReference type="NCBI Taxonomy" id="2315210"/>
    <lineage>
        <taxon>Eukaryota</taxon>
        <taxon>Sar</taxon>
        <taxon>Stramenopiles</taxon>
        <taxon>Bigyra</taxon>
        <taxon>Labyrinthulomycetes</taxon>
        <taxon>Thraustochytrida</taxon>
        <taxon>Thraustochytriidae</taxon>
        <taxon>Hondaea</taxon>
    </lineage>
</organism>
<dbReference type="Gene3D" id="1.10.10.60">
    <property type="entry name" value="Homeodomain-like"/>
    <property type="match status" value="2"/>
</dbReference>
<feature type="coiled-coil region" evidence="3">
    <location>
        <begin position="562"/>
        <end position="669"/>
    </location>
</feature>
<feature type="compositionally biased region" description="Low complexity" evidence="4">
    <location>
        <begin position="249"/>
        <end position="266"/>
    </location>
</feature>
<comment type="caution">
    <text evidence="7">The sequence shown here is derived from an EMBL/GenBank/DDBJ whole genome shotgun (WGS) entry which is preliminary data.</text>
</comment>
<dbReference type="InterPro" id="IPR001005">
    <property type="entry name" value="SANT/Myb"/>
</dbReference>
<feature type="compositionally biased region" description="Low complexity" evidence="4">
    <location>
        <begin position="8"/>
        <end position="30"/>
    </location>
</feature>
<dbReference type="Gene3D" id="3.80.10.10">
    <property type="entry name" value="Ribonuclease Inhibitor"/>
    <property type="match status" value="1"/>
</dbReference>
<dbReference type="SMART" id="SM00365">
    <property type="entry name" value="LRR_SD22"/>
    <property type="match status" value="4"/>
</dbReference>
<feature type="region of interest" description="Disordered" evidence="4">
    <location>
        <begin position="168"/>
        <end position="192"/>
    </location>
</feature>
<dbReference type="CDD" id="cd00167">
    <property type="entry name" value="SANT"/>
    <property type="match status" value="2"/>
</dbReference>
<keyword evidence="2" id="KW-0677">Repeat</keyword>
<feature type="compositionally biased region" description="Polar residues" evidence="4">
    <location>
        <begin position="237"/>
        <end position="247"/>
    </location>
</feature>
<keyword evidence="8" id="KW-1185">Reference proteome</keyword>
<accession>A0A2R5G9K9</accession>
<dbReference type="SMART" id="SM00717">
    <property type="entry name" value="SANT"/>
    <property type="match status" value="2"/>
</dbReference>
<feature type="domain" description="Myb-like" evidence="5">
    <location>
        <begin position="60"/>
        <end position="103"/>
    </location>
</feature>
<dbReference type="InterPro" id="IPR032675">
    <property type="entry name" value="LRR_dom_sf"/>
</dbReference>
<feature type="domain" description="HTH myb-type" evidence="6">
    <location>
        <begin position="105"/>
        <end position="158"/>
    </location>
</feature>
<reference evidence="7 8" key="1">
    <citation type="submission" date="2017-12" db="EMBL/GenBank/DDBJ databases">
        <title>Sequencing, de novo assembly and annotation of complete genome of a new Thraustochytrid species, strain FCC1311.</title>
        <authorList>
            <person name="Sedici K."/>
            <person name="Godart F."/>
            <person name="Aiese Cigliano R."/>
            <person name="Sanseverino W."/>
            <person name="Barakat M."/>
            <person name="Ortet P."/>
            <person name="Marechal E."/>
            <person name="Cagnac O."/>
            <person name="Amato A."/>
        </authorList>
    </citation>
    <scope>NUCLEOTIDE SEQUENCE [LARGE SCALE GENOMIC DNA]</scope>
</reference>
<evidence type="ECO:0000256" key="3">
    <source>
        <dbReference type="SAM" id="Coils"/>
    </source>
</evidence>
<dbReference type="SUPFAM" id="SSF52058">
    <property type="entry name" value="L domain-like"/>
    <property type="match status" value="1"/>
</dbReference>
<keyword evidence="1" id="KW-0433">Leucine-rich repeat</keyword>
<dbReference type="PANTHER" id="PTHR45614">
    <property type="entry name" value="MYB PROTEIN-RELATED"/>
    <property type="match status" value="1"/>
</dbReference>
<sequence length="1022" mass="114539">MEHEELATTTTTTSSSSSSSTSTSTSTPTSQAQVLRIALSIIEKAPRKRHSIASSPKQLWTIQEDTLLLEAVKKHGLEAWPSVAEKLPGRVAKQCRDRYRNHLCPKVKKGSWTAEEDAILFQYQKLYGNLWAEIAKHLPGRTDLSVKNRFYSKARKYDRHLKRLARESPVIRAAKQTPQSQPPSPQMPASTMRSPEFAACNLTDRANKKRKIEPSAKMAILSALQHASSVVPKREPTQTAPTSSMLLGTSAPSPLTPAPHASPTAHPWRCQAEEAASDPSLHQHVARVARAAEAAFAEALGGVRGLPCSAILQMADVEIAATAANFVEEACGADEDPSRLQQLEVIFTDTSASQHFEELKNVQKITLIDTRLERVPNLRCLGATLRSLTLSKQPGVRKLEHLDALPNLTELSVTRCGISKIENLERCPRLRRLWLAENRIERLENLENLTDLRELCVQGNLIRELGGLAGNMYLRVLDLSRNRVSRLKELERLSVLPQLRNLKMQSALFGACPVVYQENYRSFAICVLKTLHELDDEHVEDNDRARAEDTFLQRQLDFHDKVDELQRQHKDELRTIELARLKSVREAEDLKAQLLGQFAKLQEVVTKGREKVHAERMRQLRLRDQNFEHLKSELLKARKQHRELLEALIEEERATIEQEEKAFAQLSRRARLELHESVAMAEVMQGVTDDSGAVVKRVAVQMLYGDATSMPASTSVPPELNALAATIAEAQQNEESPGQTRELDERSESDTDEITGSKADTSQSMLVRLRIYRAVKIFNATLWRELWARKDPATASIVYVGVPDLLTLKRALTHGLGALGSHIYFSPNPRVAARQTGVAAEMTGLYRVLQCAFYHEQDLENLPESSPLDTSSDALELADHQPVVRASASLFVASRQCADLFAPRVYLVLSSIKRADEQEPVSTLARDPGLENLVQSIRAKFTKAAFGVPSWVEEKLAKIEQRTQTILTQYDDRVFNQLDPDTALQIEAIDERAADLHQQVINVRADIDLQKHKQERILQSSV</sequence>
<dbReference type="GO" id="GO:0000978">
    <property type="term" value="F:RNA polymerase II cis-regulatory region sequence-specific DNA binding"/>
    <property type="evidence" value="ECO:0007669"/>
    <property type="project" value="TreeGrafter"/>
</dbReference>
<feature type="region of interest" description="Disordered" evidence="4">
    <location>
        <begin position="227"/>
        <end position="266"/>
    </location>
</feature>
<dbReference type="InterPro" id="IPR025875">
    <property type="entry name" value="Leu-rich_rpt_4"/>
</dbReference>
<feature type="domain" description="HTH myb-type" evidence="6">
    <location>
        <begin position="57"/>
        <end position="103"/>
    </location>
</feature>
<keyword evidence="3" id="KW-0175">Coiled coil</keyword>
<protein>
    <submittedName>
        <fullName evidence="7">Transcription factor MYB98</fullName>
    </submittedName>
</protein>
<feature type="region of interest" description="Disordered" evidence="4">
    <location>
        <begin position="730"/>
        <end position="758"/>
    </location>
</feature>
<dbReference type="SUPFAM" id="SSF46689">
    <property type="entry name" value="Homeodomain-like"/>
    <property type="match status" value="1"/>
</dbReference>
<evidence type="ECO:0000256" key="4">
    <source>
        <dbReference type="SAM" id="MobiDB-lite"/>
    </source>
</evidence>
<dbReference type="PROSITE" id="PS50090">
    <property type="entry name" value="MYB_LIKE"/>
    <property type="match status" value="2"/>
</dbReference>
<evidence type="ECO:0000256" key="2">
    <source>
        <dbReference type="ARBA" id="ARBA00022737"/>
    </source>
</evidence>
<dbReference type="InParanoid" id="A0A2R5G9K9"/>
<evidence type="ECO:0000256" key="1">
    <source>
        <dbReference type="ARBA" id="ARBA00022614"/>
    </source>
</evidence>
<feature type="region of interest" description="Disordered" evidence="4">
    <location>
        <begin position="1"/>
        <end position="31"/>
    </location>
</feature>
<dbReference type="PROSITE" id="PS51450">
    <property type="entry name" value="LRR"/>
    <property type="match status" value="3"/>
</dbReference>
<proteinExistence type="predicted"/>
<dbReference type="InterPro" id="IPR050560">
    <property type="entry name" value="MYB_TF"/>
</dbReference>
<dbReference type="GO" id="GO:0000981">
    <property type="term" value="F:DNA-binding transcription factor activity, RNA polymerase II-specific"/>
    <property type="evidence" value="ECO:0007669"/>
    <property type="project" value="TreeGrafter"/>
</dbReference>
<dbReference type="Pfam" id="PF12799">
    <property type="entry name" value="LRR_4"/>
    <property type="match status" value="1"/>
</dbReference>
<dbReference type="EMBL" id="BEYU01000008">
    <property type="protein sequence ID" value="GBG24751.1"/>
    <property type="molecule type" value="Genomic_DNA"/>
</dbReference>
<evidence type="ECO:0000259" key="6">
    <source>
        <dbReference type="PROSITE" id="PS51294"/>
    </source>
</evidence>
<gene>
    <name evidence="7" type="ORF">FCC1311_009692</name>
</gene>
<evidence type="ECO:0000313" key="8">
    <source>
        <dbReference type="Proteomes" id="UP000241890"/>
    </source>
</evidence>
<dbReference type="InterPro" id="IPR009057">
    <property type="entry name" value="Homeodomain-like_sf"/>
</dbReference>
<evidence type="ECO:0000259" key="5">
    <source>
        <dbReference type="PROSITE" id="PS50090"/>
    </source>
</evidence>
<feature type="domain" description="Myb-like" evidence="5">
    <location>
        <begin position="104"/>
        <end position="154"/>
    </location>
</feature>
<dbReference type="Pfam" id="PF00249">
    <property type="entry name" value="Myb_DNA-binding"/>
    <property type="match status" value="2"/>
</dbReference>
<feature type="compositionally biased region" description="Polar residues" evidence="4">
    <location>
        <begin position="730"/>
        <end position="739"/>
    </location>
</feature>
<dbReference type="PROSITE" id="PS51294">
    <property type="entry name" value="HTH_MYB"/>
    <property type="match status" value="2"/>
</dbReference>
<dbReference type="PANTHER" id="PTHR45614:SF232">
    <property type="entry name" value="TRANSCRIPTION FACTOR MYB3R-2"/>
    <property type="match status" value="1"/>
</dbReference>
<dbReference type="InterPro" id="IPR017930">
    <property type="entry name" value="Myb_dom"/>
</dbReference>